<dbReference type="Proteomes" id="UP000726170">
    <property type="component" value="Unassembled WGS sequence"/>
</dbReference>
<evidence type="ECO:0000313" key="7">
    <source>
        <dbReference type="Proteomes" id="UP000726170"/>
    </source>
</evidence>
<evidence type="ECO:0000259" key="5">
    <source>
        <dbReference type="PROSITE" id="PS51464"/>
    </source>
</evidence>
<dbReference type="Pfam" id="PF01380">
    <property type="entry name" value="SIS"/>
    <property type="match status" value="1"/>
</dbReference>
<keyword evidence="7" id="KW-1185">Reference proteome</keyword>
<dbReference type="Pfam" id="PF01418">
    <property type="entry name" value="HTH_6"/>
    <property type="match status" value="1"/>
</dbReference>
<dbReference type="InterPro" id="IPR047640">
    <property type="entry name" value="RpiR-like"/>
</dbReference>
<dbReference type="PANTHER" id="PTHR30514">
    <property type="entry name" value="GLUCOKINASE"/>
    <property type="match status" value="1"/>
</dbReference>
<sequence length="283" mass="31570">MRGTLVKIKQGFDTFKPSEKKIAQYILEHPEELKNLSITELSDKSNTSEASIVRFCKSLGLKGYQELKIDVSLEISQRRTPPKVFFEQIDTDDSANDIIMKVASGNIQALKDTTKILSPDELERAIEAIYKAKSINVFGVGASSIVALDLQYKFMRINIPTYMFFDTHMQLTSAVNLSKEDVAIGISYSGSTKEVVDALRIAKEKGATTICITKYGDSPIVSTSDIKLFIAAVENNFRSAAMASRIAQLNIVDSLFVGVACKLYDEVIDYLYKTREVVKDKKY</sequence>
<dbReference type="PROSITE" id="PS51464">
    <property type="entry name" value="SIS"/>
    <property type="match status" value="1"/>
</dbReference>
<evidence type="ECO:0000313" key="6">
    <source>
        <dbReference type="EMBL" id="MBU5483261.1"/>
    </source>
</evidence>
<proteinExistence type="predicted"/>
<dbReference type="InterPro" id="IPR001347">
    <property type="entry name" value="SIS_dom"/>
</dbReference>
<dbReference type="PANTHER" id="PTHR30514:SF1">
    <property type="entry name" value="HTH-TYPE TRANSCRIPTIONAL REGULATOR HEXR-RELATED"/>
    <property type="match status" value="1"/>
</dbReference>
<organism evidence="6 7">
    <name type="scientific">Clostridium mobile</name>
    <dbReference type="NCBI Taxonomy" id="2841512"/>
    <lineage>
        <taxon>Bacteria</taxon>
        <taxon>Bacillati</taxon>
        <taxon>Bacillota</taxon>
        <taxon>Clostridia</taxon>
        <taxon>Eubacteriales</taxon>
        <taxon>Clostridiaceae</taxon>
        <taxon>Clostridium</taxon>
    </lineage>
</organism>
<dbReference type="EMBL" id="JAHLQF010000001">
    <property type="protein sequence ID" value="MBU5483261.1"/>
    <property type="molecule type" value="Genomic_DNA"/>
</dbReference>
<evidence type="ECO:0000256" key="1">
    <source>
        <dbReference type="ARBA" id="ARBA00023015"/>
    </source>
</evidence>
<feature type="domain" description="HTH rpiR-type" evidence="4">
    <location>
        <begin position="2"/>
        <end position="78"/>
    </location>
</feature>
<reference evidence="6 7" key="1">
    <citation type="submission" date="2021-06" db="EMBL/GenBank/DDBJ databases">
        <authorList>
            <person name="Sun Q."/>
            <person name="Li D."/>
        </authorList>
    </citation>
    <scope>NUCLEOTIDE SEQUENCE [LARGE SCALE GENOMIC DNA]</scope>
    <source>
        <strain evidence="6 7">MSJ-11</strain>
    </source>
</reference>
<keyword evidence="2" id="KW-0238">DNA-binding</keyword>
<comment type="caution">
    <text evidence="6">The sequence shown here is derived from an EMBL/GenBank/DDBJ whole genome shotgun (WGS) entry which is preliminary data.</text>
</comment>
<evidence type="ECO:0000256" key="3">
    <source>
        <dbReference type="ARBA" id="ARBA00023163"/>
    </source>
</evidence>
<keyword evidence="3" id="KW-0804">Transcription</keyword>
<protein>
    <submittedName>
        <fullName evidence="6">MurR/RpiR family transcriptional regulator</fullName>
    </submittedName>
</protein>
<keyword evidence="1" id="KW-0805">Transcription regulation</keyword>
<gene>
    <name evidence="6" type="ORF">KQI86_02905</name>
</gene>
<dbReference type="RefSeq" id="WP_216437656.1">
    <property type="nucleotide sequence ID" value="NZ_JAHLQF010000001.1"/>
</dbReference>
<evidence type="ECO:0000259" key="4">
    <source>
        <dbReference type="PROSITE" id="PS51071"/>
    </source>
</evidence>
<feature type="domain" description="SIS" evidence="5">
    <location>
        <begin position="125"/>
        <end position="265"/>
    </location>
</feature>
<dbReference type="PROSITE" id="PS51071">
    <property type="entry name" value="HTH_RPIR"/>
    <property type="match status" value="1"/>
</dbReference>
<accession>A0ABS6EDH8</accession>
<dbReference type="InterPro" id="IPR035472">
    <property type="entry name" value="RpiR-like_SIS"/>
</dbReference>
<name>A0ABS6EDH8_9CLOT</name>
<dbReference type="CDD" id="cd05013">
    <property type="entry name" value="SIS_RpiR"/>
    <property type="match status" value="1"/>
</dbReference>
<dbReference type="InterPro" id="IPR000281">
    <property type="entry name" value="HTH_RpiR"/>
</dbReference>
<evidence type="ECO:0000256" key="2">
    <source>
        <dbReference type="ARBA" id="ARBA00023125"/>
    </source>
</evidence>